<dbReference type="InterPro" id="IPR029058">
    <property type="entry name" value="AB_hydrolase_fold"/>
</dbReference>
<dbReference type="PANTHER" id="PTHR11614">
    <property type="entry name" value="PHOSPHOLIPASE-RELATED"/>
    <property type="match status" value="1"/>
</dbReference>
<sequence length="310" mass="33823">MREPAPIVELDEDPTPKGAEAFWFQATDGTRLRGAICPPKGKAKGSILLLPGRTEYVEKYFEFIREMNAKGFCVAAIDLRGQGLSDRLLPDPLPGHVGSFTDYATDVETMWELIEQDMAEPRYLMAHSMGGAIAADIARRGNIKFAKMICCAPMLGFAKDSKFMNIAIRLLSTLGLKGIVPPGLSGGGALDPEAAKVLTSDEKRFARDIARNTKQPKLQLAGPSIGWLHAAIKLHRSLQGPSGYQNIQIPVHYTYAGKEALVSNPAIIAACEQMQDATCVKVDDALHEIFQERDELRTPFIASIITQISA</sequence>
<protein>
    <submittedName>
        <fullName evidence="2">Lysophospholipase L2</fullName>
        <ecNumber evidence="2">3.1.1.5</ecNumber>
    </submittedName>
</protein>
<dbReference type="InterPro" id="IPR022742">
    <property type="entry name" value="Hydrolase_4"/>
</dbReference>
<dbReference type="Pfam" id="PF12146">
    <property type="entry name" value="Hydrolase_4"/>
    <property type="match status" value="1"/>
</dbReference>
<dbReference type="GO" id="GO:0004622">
    <property type="term" value="F:phosphatidylcholine lysophospholipase activity"/>
    <property type="evidence" value="ECO:0007669"/>
    <property type="project" value="UniProtKB-EC"/>
</dbReference>
<evidence type="ECO:0000259" key="1">
    <source>
        <dbReference type="Pfam" id="PF12146"/>
    </source>
</evidence>
<accession>A0A3B0SBQ0</accession>
<organism evidence="2">
    <name type="scientific">hydrothermal vent metagenome</name>
    <dbReference type="NCBI Taxonomy" id="652676"/>
    <lineage>
        <taxon>unclassified sequences</taxon>
        <taxon>metagenomes</taxon>
        <taxon>ecological metagenomes</taxon>
    </lineage>
</organism>
<dbReference type="Gene3D" id="3.40.50.1820">
    <property type="entry name" value="alpha/beta hydrolase"/>
    <property type="match status" value="1"/>
</dbReference>
<reference evidence="2" key="1">
    <citation type="submission" date="2018-06" db="EMBL/GenBank/DDBJ databases">
        <authorList>
            <person name="Zhirakovskaya E."/>
        </authorList>
    </citation>
    <scope>NUCLEOTIDE SEQUENCE</scope>
</reference>
<keyword evidence="2" id="KW-0378">Hydrolase</keyword>
<dbReference type="InterPro" id="IPR051044">
    <property type="entry name" value="MAG_DAG_Lipase"/>
</dbReference>
<dbReference type="EMBL" id="UOEE01000254">
    <property type="protein sequence ID" value="VAV97998.1"/>
    <property type="molecule type" value="Genomic_DNA"/>
</dbReference>
<dbReference type="SUPFAM" id="SSF53474">
    <property type="entry name" value="alpha/beta-Hydrolases"/>
    <property type="match status" value="1"/>
</dbReference>
<dbReference type="AlphaFoldDB" id="A0A3B0SBQ0"/>
<evidence type="ECO:0000313" key="2">
    <source>
        <dbReference type="EMBL" id="VAV97998.1"/>
    </source>
</evidence>
<name>A0A3B0SBQ0_9ZZZZ</name>
<dbReference type="EC" id="3.1.1.5" evidence="2"/>
<feature type="domain" description="Serine aminopeptidase S33" evidence="1">
    <location>
        <begin position="42"/>
        <end position="294"/>
    </location>
</feature>
<gene>
    <name evidence="2" type="ORF">MNBD_ALPHA06-1388</name>
</gene>
<proteinExistence type="predicted"/>